<feature type="transmembrane region" description="Helical" evidence="1">
    <location>
        <begin position="47"/>
        <end position="69"/>
    </location>
</feature>
<feature type="transmembrane region" description="Helical" evidence="1">
    <location>
        <begin position="166"/>
        <end position="185"/>
    </location>
</feature>
<accession>A0A560EDX8</accession>
<sequence>MLPFSPEQFLSVFVNYNTAIWPVQVVAYLLGGLAISLLFWKVSHADRVIAGVLAAMWLWTGFAYHGIFFSPINTAAYLFGTLFILQGACLMYSGTYQNRLCFGLEFATPAWIGVALVIYAAIIYPLIGMASGHQYPETPMFGVTPCPVTIFTFGLLLLTVRPVPRWLLVVPFVWSLIGGSAAILLNVPQDWLLLVSGCIAVPVIIFRDRRAMSDVRAA</sequence>
<dbReference type="Proteomes" id="UP000319949">
    <property type="component" value="Unassembled WGS sequence"/>
</dbReference>
<organism evidence="2 3">
    <name type="scientific">Bradyrhizobium stylosanthis</name>
    <dbReference type="NCBI Taxonomy" id="1803665"/>
    <lineage>
        <taxon>Bacteria</taxon>
        <taxon>Pseudomonadati</taxon>
        <taxon>Pseudomonadota</taxon>
        <taxon>Alphaproteobacteria</taxon>
        <taxon>Hyphomicrobiales</taxon>
        <taxon>Nitrobacteraceae</taxon>
        <taxon>Bradyrhizobium</taxon>
    </lineage>
</organism>
<evidence type="ECO:0000313" key="3">
    <source>
        <dbReference type="Proteomes" id="UP000319949"/>
    </source>
</evidence>
<protein>
    <submittedName>
        <fullName evidence="2">Uncharacterized protein</fullName>
    </submittedName>
</protein>
<dbReference type="STRING" id="1803665.GCA_001641335_06634"/>
<feature type="transmembrane region" description="Helical" evidence="1">
    <location>
        <begin position="20"/>
        <end position="40"/>
    </location>
</feature>
<dbReference type="InterPro" id="IPR045708">
    <property type="entry name" value="DUF6064"/>
</dbReference>
<name>A0A560EDX8_9BRAD</name>
<dbReference type="AlphaFoldDB" id="A0A560EDX8"/>
<dbReference type="RefSeq" id="WP_145658055.1">
    <property type="nucleotide sequence ID" value="NZ_VITK01000001.1"/>
</dbReference>
<keyword evidence="1" id="KW-0812">Transmembrane</keyword>
<feature type="transmembrane region" description="Helical" evidence="1">
    <location>
        <begin position="75"/>
        <end position="94"/>
    </location>
</feature>
<proteinExistence type="predicted"/>
<evidence type="ECO:0000256" key="1">
    <source>
        <dbReference type="SAM" id="Phobius"/>
    </source>
</evidence>
<feature type="transmembrane region" description="Helical" evidence="1">
    <location>
        <begin position="106"/>
        <end position="127"/>
    </location>
</feature>
<dbReference type="OrthoDB" id="1437042at2"/>
<keyword evidence="1" id="KW-1133">Transmembrane helix</keyword>
<feature type="transmembrane region" description="Helical" evidence="1">
    <location>
        <begin position="139"/>
        <end position="159"/>
    </location>
</feature>
<evidence type="ECO:0000313" key="2">
    <source>
        <dbReference type="EMBL" id="TWB07540.1"/>
    </source>
</evidence>
<gene>
    <name evidence="2" type="ORF">FBZ96_1011364</name>
</gene>
<dbReference type="Pfam" id="PF19540">
    <property type="entry name" value="DUF6064"/>
    <property type="match status" value="1"/>
</dbReference>
<keyword evidence="3" id="KW-1185">Reference proteome</keyword>
<reference evidence="2 3" key="1">
    <citation type="submission" date="2019-06" db="EMBL/GenBank/DDBJ databases">
        <title>Genomic Encyclopedia of Type Strains, Phase IV (KMG-V): Genome sequencing to study the core and pangenomes of soil and plant-associated prokaryotes.</title>
        <authorList>
            <person name="Whitman W."/>
        </authorList>
    </citation>
    <scope>NUCLEOTIDE SEQUENCE [LARGE SCALE GENOMIC DNA]</scope>
    <source>
        <strain evidence="2 3">BR 510</strain>
    </source>
</reference>
<keyword evidence="1" id="KW-0472">Membrane</keyword>
<dbReference type="EMBL" id="VITK01000001">
    <property type="protein sequence ID" value="TWB07540.1"/>
    <property type="molecule type" value="Genomic_DNA"/>
</dbReference>
<feature type="transmembrane region" description="Helical" evidence="1">
    <location>
        <begin position="191"/>
        <end position="207"/>
    </location>
</feature>
<comment type="caution">
    <text evidence="2">The sequence shown here is derived from an EMBL/GenBank/DDBJ whole genome shotgun (WGS) entry which is preliminary data.</text>
</comment>